<evidence type="ECO:0000256" key="2">
    <source>
        <dbReference type="ARBA" id="ARBA00022679"/>
    </source>
</evidence>
<accession>A0A2M6YPN0</accession>
<dbReference type="GO" id="GO:0016279">
    <property type="term" value="F:protein-lysine N-methyltransferase activity"/>
    <property type="evidence" value="ECO:0007669"/>
    <property type="project" value="InterPro"/>
</dbReference>
<protein>
    <recommendedName>
        <fullName evidence="6">Methyltransferase domain-containing protein</fullName>
    </recommendedName>
</protein>
<reference evidence="5" key="1">
    <citation type="submission" date="2017-09" db="EMBL/GenBank/DDBJ databases">
        <title>Depth-based differentiation of microbial function through sediment-hosted aquifers and enrichment of novel symbionts in the deep terrestrial subsurface.</title>
        <authorList>
            <person name="Probst A.J."/>
            <person name="Ladd B."/>
            <person name="Jarett J.K."/>
            <person name="Geller-Mcgrath D.E."/>
            <person name="Sieber C.M.K."/>
            <person name="Emerson J.B."/>
            <person name="Anantharaman K."/>
            <person name="Thomas B.C."/>
            <person name="Malmstrom R."/>
            <person name="Stieglmeier M."/>
            <person name="Klingl A."/>
            <person name="Woyke T."/>
            <person name="Ryan C.M."/>
            <person name="Banfield J.F."/>
        </authorList>
    </citation>
    <scope>NUCLEOTIDE SEQUENCE [LARGE SCALE GENOMIC DNA]</scope>
</reference>
<dbReference type="GO" id="GO:0032259">
    <property type="term" value="P:methylation"/>
    <property type="evidence" value="ECO:0007669"/>
    <property type="project" value="UniProtKB-KW"/>
</dbReference>
<keyword evidence="1" id="KW-0489">Methyltransferase</keyword>
<dbReference type="PANTHER" id="PTHR13610:SF9">
    <property type="entry name" value="FI06469P"/>
    <property type="match status" value="1"/>
</dbReference>
<gene>
    <name evidence="4" type="ORF">COT04_02145</name>
</gene>
<dbReference type="Gene3D" id="3.40.50.150">
    <property type="entry name" value="Vaccinia Virus protein VP39"/>
    <property type="match status" value="1"/>
</dbReference>
<organism evidence="4 5">
    <name type="scientific">Candidatus Shapirobacteria bacterium CG07_land_8_20_14_0_80_39_12</name>
    <dbReference type="NCBI Taxonomy" id="1974480"/>
    <lineage>
        <taxon>Bacteria</taxon>
        <taxon>Candidatus Shapironibacteriota</taxon>
    </lineage>
</organism>
<comment type="caution">
    <text evidence="4">The sequence shown here is derived from an EMBL/GenBank/DDBJ whole genome shotgun (WGS) entry which is preliminary data.</text>
</comment>
<dbReference type="EMBL" id="PEXA01000059">
    <property type="protein sequence ID" value="PIU33050.1"/>
    <property type="molecule type" value="Genomic_DNA"/>
</dbReference>
<evidence type="ECO:0000313" key="4">
    <source>
        <dbReference type="EMBL" id="PIU33050.1"/>
    </source>
</evidence>
<evidence type="ECO:0000256" key="3">
    <source>
        <dbReference type="ARBA" id="ARBA00022691"/>
    </source>
</evidence>
<dbReference type="AlphaFoldDB" id="A0A2M6YPN0"/>
<dbReference type="PANTHER" id="PTHR13610">
    <property type="entry name" value="METHYLTRANSFERASE DOMAIN-CONTAINING PROTEIN"/>
    <property type="match status" value="1"/>
</dbReference>
<dbReference type="InterPro" id="IPR026170">
    <property type="entry name" value="FAM173A/B"/>
</dbReference>
<dbReference type="CDD" id="cd02440">
    <property type="entry name" value="AdoMet_MTases"/>
    <property type="match status" value="1"/>
</dbReference>
<sequence length="179" mass="20946">MLFLLYFSLIFLLALCFLFIAYQFYANVLQPGAIYFPSTPVAIKQMLKLAPVSPKDTLVDLGSGDGRILIAAARRGAKAIGYEINPFLVWKSRRQIRQSQLEKLAKVYWKSFWKADFHQATIITIYLFPHLMNRLQRLLEKKVNHHLRVVTNDYPFPQLTPSKHHRQVYLYYFPNSNSH</sequence>
<keyword evidence="3" id="KW-0949">S-adenosyl-L-methionine</keyword>
<name>A0A2M6YPN0_9BACT</name>
<keyword evidence="2" id="KW-0808">Transferase</keyword>
<dbReference type="Proteomes" id="UP000229559">
    <property type="component" value="Unassembled WGS sequence"/>
</dbReference>
<evidence type="ECO:0000313" key="5">
    <source>
        <dbReference type="Proteomes" id="UP000229559"/>
    </source>
</evidence>
<proteinExistence type="predicted"/>
<dbReference type="SUPFAM" id="SSF53335">
    <property type="entry name" value="S-adenosyl-L-methionine-dependent methyltransferases"/>
    <property type="match status" value="1"/>
</dbReference>
<dbReference type="InterPro" id="IPR029063">
    <property type="entry name" value="SAM-dependent_MTases_sf"/>
</dbReference>
<evidence type="ECO:0008006" key="6">
    <source>
        <dbReference type="Google" id="ProtNLM"/>
    </source>
</evidence>
<evidence type="ECO:0000256" key="1">
    <source>
        <dbReference type="ARBA" id="ARBA00022603"/>
    </source>
</evidence>